<keyword evidence="3" id="KW-1185">Reference proteome</keyword>
<feature type="region of interest" description="Disordered" evidence="1">
    <location>
        <begin position="66"/>
        <end position="99"/>
    </location>
</feature>
<accession>A0A6D2HUQ9</accession>
<proteinExistence type="predicted"/>
<evidence type="ECO:0000313" key="2">
    <source>
        <dbReference type="EMBL" id="CAA7017687.1"/>
    </source>
</evidence>
<reference evidence="2" key="1">
    <citation type="submission" date="2020-01" db="EMBL/GenBank/DDBJ databases">
        <authorList>
            <person name="Mishra B."/>
        </authorList>
    </citation>
    <scope>NUCLEOTIDE SEQUENCE [LARGE SCALE GENOMIC DNA]</scope>
</reference>
<name>A0A6D2HUQ9_9BRAS</name>
<dbReference type="AlphaFoldDB" id="A0A6D2HUQ9"/>
<organism evidence="2 3">
    <name type="scientific">Microthlaspi erraticum</name>
    <dbReference type="NCBI Taxonomy" id="1685480"/>
    <lineage>
        <taxon>Eukaryota</taxon>
        <taxon>Viridiplantae</taxon>
        <taxon>Streptophyta</taxon>
        <taxon>Embryophyta</taxon>
        <taxon>Tracheophyta</taxon>
        <taxon>Spermatophyta</taxon>
        <taxon>Magnoliopsida</taxon>
        <taxon>eudicotyledons</taxon>
        <taxon>Gunneridae</taxon>
        <taxon>Pentapetalae</taxon>
        <taxon>rosids</taxon>
        <taxon>malvids</taxon>
        <taxon>Brassicales</taxon>
        <taxon>Brassicaceae</taxon>
        <taxon>Coluteocarpeae</taxon>
        <taxon>Microthlaspi</taxon>
    </lineage>
</organism>
<dbReference type="EMBL" id="CACVBM020000333">
    <property type="protein sequence ID" value="CAA7017687.1"/>
    <property type="molecule type" value="Genomic_DNA"/>
</dbReference>
<evidence type="ECO:0000313" key="3">
    <source>
        <dbReference type="Proteomes" id="UP000467841"/>
    </source>
</evidence>
<comment type="caution">
    <text evidence="2">The sequence shown here is derived from an EMBL/GenBank/DDBJ whole genome shotgun (WGS) entry which is preliminary data.</text>
</comment>
<evidence type="ECO:0000256" key="1">
    <source>
        <dbReference type="SAM" id="MobiDB-lite"/>
    </source>
</evidence>
<sequence length="112" mass="12591">MDSTVPMRRTISSLIYTPPFIASSKDCYGTIQKRTRTLTILPPTPSSILARAETVIRARRTMIGRRGNGRRVNDGGDANGIEKDSTSTIYSRKKSTGGRTRTRIRIRTLRMF</sequence>
<dbReference type="Proteomes" id="UP000467841">
    <property type="component" value="Unassembled WGS sequence"/>
</dbReference>
<protein>
    <submittedName>
        <fullName evidence="2">Uncharacterized protein</fullName>
    </submittedName>
</protein>
<gene>
    <name evidence="2" type="ORF">MERR_LOCUS4922</name>
</gene>